<evidence type="ECO:0000313" key="3">
    <source>
        <dbReference type="Proteomes" id="UP000301309"/>
    </source>
</evidence>
<dbReference type="AlphaFoldDB" id="A0A4D4LEQ5"/>
<protein>
    <submittedName>
        <fullName evidence="2">Uncharacterized protein</fullName>
    </submittedName>
</protein>
<dbReference type="EMBL" id="BJHW01000002">
    <property type="protein sequence ID" value="GDY59535.1"/>
    <property type="molecule type" value="Genomic_DNA"/>
</dbReference>
<dbReference type="RefSeq" id="WP_174890305.1">
    <property type="nucleotide sequence ID" value="NZ_BAAASO010000014.1"/>
</dbReference>
<dbReference type="Proteomes" id="UP000301309">
    <property type="component" value="Unassembled WGS sequence"/>
</dbReference>
<gene>
    <name evidence="2" type="ORF">SVIO_101580</name>
</gene>
<feature type="compositionally biased region" description="Low complexity" evidence="1">
    <location>
        <begin position="312"/>
        <end position="324"/>
    </location>
</feature>
<feature type="region of interest" description="Disordered" evidence="1">
    <location>
        <begin position="166"/>
        <end position="361"/>
    </location>
</feature>
<dbReference type="Gene3D" id="1.20.120.330">
    <property type="entry name" value="Nucleotidyltransferases domain 2"/>
    <property type="match status" value="1"/>
</dbReference>
<sequence>MDLDGLDAIADELYALPPADFTATRDERAKHARTMGDRKLAERIRRLRRPTKAAWASNLLVRRQPDEAEQVLRLGEALRQAHQDLDGGQLRKLATQQRQFIAALARQARELTAQAGQPIGEGAQREVEQTLRAVLADPDAGQEWVRGRLAKPLTAPTGFAFVADAARSAPPTSGRGERASGGRVADLDAARSRRRERQERERRREQQEQERRRAQQEKRREQRERQARAHQEAADAERRLRAREAELNAAEDEQDRADQRKHQAQQRLADLRKQLKEAEGEQREAEDAVREARTRTRKAGQAVREARRRATDAAARAEQLADQAEPPTVRKRRDRKPDHMSSRRRPGRSMAEQGTMRGRQR</sequence>
<comment type="caution">
    <text evidence="2">The sequence shown here is derived from an EMBL/GenBank/DDBJ whole genome shotgun (WGS) entry which is preliminary data.</text>
</comment>
<reference evidence="2 3" key="1">
    <citation type="journal article" date="2020" name="Int. J. Syst. Evol. Microbiol.">
        <title>Reclassification of Streptomyces castelarensis and Streptomyces sporoclivatus as later heterotypic synonyms of Streptomyces antimycoticus.</title>
        <authorList>
            <person name="Komaki H."/>
            <person name="Tamura T."/>
        </authorList>
    </citation>
    <scope>NUCLEOTIDE SEQUENCE [LARGE SCALE GENOMIC DNA]</scope>
    <source>
        <strain evidence="2 3">NBRC 13459</strain>
    </source>
</reference>
<accession>A0A4D4LEQ5</accession>
<feature type="compositionally biased region" description="Basic and acidic residues" evidence="1">
    <location>
        <begin position="175"/>
        <end position="246"/>
    </location>
</feature>
<evidence type="ECO:0000313" key="2">
    <source>
        <dbReference type="EMBL" id="GDY59535.1"/>
    </source>
</evidence>
<organism evidence="2 3">
    <name type="scientific">Streptomyces violaceusniger</name>
    <dbReference type="NCBI Taxonomy" id="68280"/>
    <lineage>
        <taxon>Bacteria</taxon>
        <taxon>Bacillati</taxon>
        <taxon>Actinomycetota</taxon>
        <taxon>Actinomycetes</taxon>
        <taxon>Kitasatosporales</taxon>
        <taxon>Streptomycetaceae</taxon>
        <taxon>Streptomyces</taxon>
        <taxon>Streptomyces violaceusniger group</taxon>
    </lineage>
</organism>
<feature type="compositionally biased region" description="Basic and acidic residues" evidence="1">
    <location>
        <begin position="269"/>
        <end position="294"/>
    </location>
</feature>
<keyword evidence="3" id="KW-1185">Reference proteome</keyword>
<name>A0A4D4LEQ5_STRVO</name>
<proteinExistence type="predicted"/>
<evidence type="ECO:0000256" key="1">
    <source>
        <dbReference type="SAM" id="MobiDB-lite"/>
    </source>
</evidence>